<protein>
    <submittedName>
        <fullName evidence="1">Uncharacterized protein</fullName>
    </submittedName>
</protein>
<dbReference type="Proteomes" id="UP000284333">
    <property type="component" value="Unassembled WGS sequence"/>
</dbReference>
<keyword evidence="2" id="KW-1185">Reference proteome</keyword>
<gene>
    <name evidence="1" type="ORF">EF834_00780</name>
</gene>
<name>A0A3S3E5V3_9NOCA</name>
<comment type="caution">
    <text evidence="1">The sequence shown here is derived from an EMBL/GenBank/DDBJ whole genome shotgun (WGS) entry which is preliminary data.</text>
</comment>
<sequence length="392" mass="43322">MPAPDPSDGATERRERINEQVRCWCERARLDGRHPPLSDAASVLIAAGRVDASTRQILAARRRAGRALPSIGGFGDLRLLVDEHRHMVRKVASLRSGPVQLAYRYRAADLGKRLDGLQSAMTMSGTHYAGGVRAIRRERRDGLHLDPGQRDALFTALTRTPAPLPVHRRHLHDLRNAMLEGTAARVVRASDNTRAREVGRRAAEVLEGAVESDDDRFADRYDTLLFLAGALYDRIEGSAAWHSEHFAVQRAQLDLAEELTQIAVDTVALQGIYGELDDALVSTPEARDHVASRRDSLEPVWEQLVERVAALARIADLLSHAETQLRAVASMRWATSLDSRIDELIARSGIRELSVENTHQVGDQLDEVEGLLRTFRHTLGGDIAALTARGAR</sequence>
<evidence type="ECO:0000313" key="1">
    <source>
        <dbReference type="EMBL" id="RVW06037.1"/>
    </source>
</evidence>
<proteinExistence type="predicted"/>
<accession>A0A3S3E5V3</accession>
<dbReference type="EMBL" id="RKLN01000001">
    <property type="protein sequence ID" value="RVW06037.1"/>
    <property type="molecule type" value="Genomic_DNA"/>
</dbReference>
<evidence type="ECO:0000313" key="2">
    <source>
        <dbReference type="Proteomes" id="UP000284333"/>
    </source>
</evidence>
<dbReference type="AlphaFoldDB" id="A0A3S3E5V3"/>
<reference evidence="1 2" key="1">
    <citation type="submission" date="2018-11" db="EMBL/GenBank/DDBJ databases">
        <title>Rhodococcus spongicola sp. nov. and Rhodococcus xishaensis sp. nov. from marine sponges.</title>
        <authorList>
            <person name="Li L."/>
            <person name="Lin H.W."/>
        </authorList>
    </citation>
    <scope>NUCLEOTIDE SEQUENCE [LARGE SCALE GENOMIC DNA]</scope>
    <source>
        <strain evidence="1 2">LHW50502</strain>
    </source>
</reference>
<dbReference type="RefSeq" id="WP_127944566.1">
    <property type="nucleotide sequence ID" value="NZ_RKLN01000001.1"/>
</dbReference>
<dbReference type="OrthoDB" id="4771441at2"/>
<organism evidence="1 2">
    <name type="scientific">Rhodococcus spongiicola</name>
    <dbReference type="NCBI Taxonomy" id="2487352"/>
    <lineage>
        <taxon>Bacteria</taxon>
        <taxon>Bacillati</taxon>
        <taxon>Actinomycetota</taxon>
        <taxon>Actinomycetes</taxon>
        <taxon>Mycobacteriales</taxon>
        <taxon>Nocardiaceae</taxon>
        <taxon>Rhodococcus</taxon>
    </lineage>
</organism>